<evidence type="ECO:0000313" key="2">
    <source>
        <dbReference type="Proteomes" id="UP000027195"/>
    </source>
</evidence>
<sequence>MDSEGVQSILATASTAAHSAVVQIYGILAQTDPSAVDRQRSACKNAILTAKEIAGLGAPYFPLALGASLLRHFAFFCIPTNLFLSQFTLTPVHTFLVGQLAHSIDQKSTLSIKADIAVIMDTITRLKEYLPELHKNWHDPYV</sequence>
<dbReference type="InParanoid" id="A0A067LXK3"/>
<keyword evidence="2" id="KW-1185">Reference proteome</keyword>
<dbReference type="AlphaFoldDB" id="A0A067LXK3"/>
<proteinExistence type="predicted"/>
<dbReference type="Proteomes" id="UP000027195">
    <property type="component" value="Unassembled WGS sequence"/>
</dbReference>
<dbReference type="EMBL" id="KL198116">
    <property type="protein sequence ID" value="KDQ07075.1"/>
    <property type="molecule type" value="Genomic_DNA"/>
</dbReference>
<name>A0A067LXK3_BOTB1</name>
<organism evidence="1 2">
    <name type="scientific">Botryobasidium botryosum (strain FD-172 SS1)</name>
    <dbReference type="NCBI Taxonomy" id="930990"/>
    <lineage>
        <taxon>Eukaryota</taxon>
        <taxon>Fungi</taxon>
        <taxon>Dikarya</taxon>
        <taxon>Basidiomycota</taxon>
        <taxon>Agaricomycotina</taxon>
        <taxon>Agaricomycetes</taxon>
        <taxon>Cantharellales</taxon>
        <taxon>Botryobasidiaceae</taxon>
        <taxon>Botryobasidium</taxon>
    </lineage>
</organism>
<gene>
    <name evidence="1" type="ORF">BOTBODRAFT_228868</name>
</gene>
<accession>A0A067LXK3</accession>
<dbReference type="HOGENOM" id="CLU_1815485_0_0_1"/>
<protein>
    <submittedName>
        <fullName evidence="1">Uncharacterized protein</fullName>
    </submittedName>
</protein>
<reference evidence="2" key="1">
    <citation type="journal article" date="2014" name="Proc. Natl. Acad. Sci. U.S.A.">
        <title>Extensive sampling of basidiomycete genomes demonstrates inadequacy of the white-rot/brown-rot paradigm for wood decay fungi.</title>
        <authorList>
            <person name="Riley R."/>
            <person name="Salamov A.A."/>
            <person name="Brown D.W."/>
            <person name="Nagy L.G."/>
            <person name="Floudas D."/>
            <person name="Held B.W."/>
            <person name="Levasseur A."/>
            <person name="Lombard V."/>
            <person name="Morin E."/>
            <person name="Otillar R."/>
            <person name="Lindquist E.A."/>
            <person name="Sun H."/>
            <person name="LaButti K.M."/>
            <person name="Schmutz J."/>
            <person name="Jabbour D."/>
            <person name="Luo H."/>
            <person name="Baker S.E."/>
            <person name="Pisabarro A.G."/>
            <person name="Walton J.D."/>
            <person name="Blanchette R.A."/>
            <person name="Henrissat B."/>
            <person name="Martin F."/>
            <person name="Cullen D."/>
            <person name="Hibbett D.S."/>
            <person name="Grigoriev I.V."/>
        </authorList>
    </citation>
    <scope>NUCLEOTIDE SEQUENCE [LARGE SCALE GENOMIC DNA]</scope>
    <source>
        <strain evidence="2">FD-172 SS1</strain>
    </source>
</reference>
<evidence type="ECO:0000313" key="1">
    <source>
        <dbReference type="EMBL" id="KDQ07075.1"/>
    </source>
</evidence>